<evidence type="ECO:0000313" key="10">
    <source>
        <dbReference type="Proteomes" id="UP001268089"/>
    </source>
</evidence>
<accession>A0ABU1ZNQ0</accession>
<protein>
    <submittedName>
        <fullName evidence="9">Branched-subunit amino acid permease</fullName>
    </submittedName>
</protein>
<reference evidence="9 10" key="1">
    <citation type="submission" date="2023-07" db="EMBL/GenBank/DDBJ databases">
        <title>Sorghum-associated microbial communities from plants grown in Nebraska, USA.</title>
        <authorList>
            <person name="Schachtman D."/>
        </authorList>
    </citation>
    <scope>NUCLEOTIDE SEQUENCE [LARGE SCALE GENOMIC DNA]</scope>
    <source>
        <strain evidence="9 10">BE308</strain>
    </source>
</reference>
<evidence type="ECO:0000256" key="2">
    <source>
        <dbReference type="ARBA" id="ARBA00010735"/>
    </source>
</evidence>
<comment type="subcellular location">
    <subcellularLocation>
        <location evidence="1">Cell membrane</location>
        <topology evidence="1">Multi-pass membrane protein</topology>
    </subcellularLocation>
</comment>
<evidence type="ECO:0000256" key="7">
    <source>
        <dbReference type="ARBA" id="ARBA00023136"/>
    </source>
</evidence>
<dbReference type="InterPro" id="IPR011606">
    <property type="entry name" value="Brnchd-chn_aa_trnsp_permease"/>
</dbReference>
<dbReference type="Pfam" id="PF03591">
    <property type="entry name" value="AzlC"/>
    <property type="match status" value="1"/>
</dbReference>
<dbReference type="PANTHER" id="PTHR34979">
    <property type="entry name" value="INNER MEMBRANE PROTEIN YGAZ"/>
    <property type="match status" value="1"/>
</dbReference>
<evidence type="ECO:0000256" key="3">
    <source>
        <dbReference type="ARBA" id="ARBA00022448"/>
    </source>
</evidence>
<dbReference type="Proteomes" id="UP001268089">
    <property type="component" value="Unassembled WGS sequence"/>
</dbReference>
<proteinExistence type="inferred from homology"/>
<dbReference type="RefSeq" id="WP_310343172.1">
    <property type="nucleotide sequence ID" value="NZ_JAVDXO010000005.1"/>
</dbReference>
<dbReference type="EMBL" id="JAVDXO010000005">
    <property type="protein sequence ID" value="MDR7307164.1"/>
    <property type="molecule type" value="Genomic_DNA"/>
</dbReference>
<name>A0ABU1ZNQ0_9BURK</name>
<evidence type="ECO:0000256" key="1">
    <source>
        <dbReference type="ARBA" id="ARBA00004651"/>
    </source>
</evidence>
<evidence type="ECO:0000256" key="4">
    <source>
        <dbReference type="ARBA" id="ARBA00022475"/>
    </source>
</evidence>
<keyword evidence="4" id="KW-1003">Cell membrane</keyword>
<dbReference type="PANTHER" id="PTHR34979:SF1">
    <property type="entry name" value="INNER MEMBRANE PROTEIN YGAZ"/>
    <property type="match status" value="1"/>
</dbReference>
<keyword evidence="6 8" id="KW-1133">Transmembrane helix</keyword>
<keyword evidence="3" id="KW-0813">Transport</keyword>
<feature type="transmembrane region" description="Helical" evidence="8">
    <location>
        <begin position="74"/>
        <end position="93"/>
    </location>
</feature>
<keyword evidence="5 8" id="KW-0812">Transmembrane</keyword>
<organism evidence="9 10">
    <name type="scientific">Rhodoferax saidenbachensis</name>
    <dbReference type="NCBI Taxonomy" id="1484693"/>
    <lineage>
        <taxon>Bacteria</taxon>
        <taxon>Pseudomonadati</taxon>
        <taxon>Pseudomonadota</taxon>
        <taxon>Betaproteobacteria</taxon>
        <taxon>Burkholderiales</taxon>
        <taxon>Comamonadaceae</taxon>
        <taxon>Rhodoferax</taxon>
    </lineage>
</organism>
<evidence type="ECO:0000313" key="9">
    <source>
        <dbReference type="EMBL" id="MDR7307164.1"/>
    </source>
</evidence>
<gene>
    <name evidence="9" type="ORF">J2X15_002451</name>
</gene>
<feature type="transmembrane region" description="Helical" evidence="8">
    <location>
        <begin position="172"/>
        <end position="190"/>
    </location>
</feature>
<feature type="transmembrane region" description="Helical" evidence="8">
    <location>
        <begin position="20"/>
        <end position="39"/>
    </location>
</feature>
<evidence type="ECO:0000256" key="6">
    <source>
        <dbReference type="ARBA" id="ARBA00022989"/>
    </source>
</evidence>
<evidence type="ECO:0000256" key="8">
    <source>
        <dbReference type="SAM" id="Phobius"/>
    </source>
</evidence>
<feature type="transmembrane region" description="Helical" evidence="8">
    <location>
        <begin position="210"/>
        <end position="232"/>
    </location>
</feature>
<feature type="transmembrane region" description="Helical" evidence="8">
    <location>
        <begin position="142"/>
        <end position="165"/>
    </location>
</feature>
<keyword evidence="10" id="KW-1185">Reference proteome</keyword>
<sequence>MFFLRSNYTHPEFRRGFTDMLSVSPGIAAWGLMTGVAMVKSGMSTVEALFMALTVFAGSSQLAAVPLLMAGAPMWVILVTGFCVNLRFVVFSAHMRPYLMHLPRWQRLVTGYLSADLTYVLFVKQFTKPATDEAGRTAQMAYLAGNGGINWFSWTVSSVLGVVLANFVPTSWGLGFAGILALVGMMASLATSRLRWVSAGVAGAAGVAAFALPLKLNILVAIAVAVAVCLLLDKRPDTSHPPHHPAAQPPKDPA</sequence>
<evidence type="ECO:0000256" key="5">
    <source>
        <dbReference type="ARBA" id="ARBA00022692"/>
    </source>
</evidence>
<keyword evidence="7 8" id="KW-0472">Membrane</keyword>
<feature type="transmembrane region" description="Helical" evidence="8">
    <location>
        <begin position="48"/>
        <end position="68"/>
    </location>
</feature>
<comment type="similarity">
    <text evidence="2">Belongs to the AzlC family.</text>
</comment>
<comment type="caution">
    <text evidence="9">The sequence shown here is derived from an EMBL/GenBank/DDBJ whole genome shotgun (WGS) entry which is preliminary data.</text>
</comment>